<dbReference type="InterPro" id="IPR028098">
    <property type="entry name" value="Glyco_trans_4-like_N"/>
</dbReference>
<feature type="domain" description="Glycosyltransferase subfamily 4-like N-terminal" evidence="2">
    <location>
        <begin position="2"/>
        <end position="152"/>
    </location>
</feature>
<evidence type="ECO:0000259" key="2">
    <source>
        <dbReference type="Pfam" id="PF13439"/>
    </source>
</evidence>
<dbReference type="EC" id="2.4.1.246" evidence="3"/>
<dbReference type="SUPFAM" id="SSF53756">
    <property type="entry name" value="UDP-Glycosyltransferase/glycogen phosphorylase"/>
    <property type="match status" value="1"/>
</dbReference>
<proteinExistence type="predicted"/>
<evidence type="ECO:0000313" key="4">
    <source>
        <dbReference type="Proteomes" id="UP000251241"/>
    </source>
</evidence>
<dbReference type="PANTHER" id="PTHR45947:SF3">
    <property type="entry name" value="SULFOQUINOVOSYL TRANSFERASE SQD2"/>
    <property type="match status" value="1"/>
</dbReference>
<dbReference type="InterPro" id="IPR001296">
    <property type="entry name" value="Glyco_trans_1"/>
</dbReference>
<keyword evidence="3" id="KW-0808">Transferase</keyword>
<dbReference type="Gene3D" id="3.40.50.2000">
    <property type="entry name" value="Glycogen Phosphorylase B"/>
    <property type="match status" value="2"/>
</dbReference>
<name>A0A2X2L423_SPHMU</name>
<dbReference type="InterPro" id="IPR050194">
    <property type="entry name" value="Glycosyltransferase_grp1"/>
</dbReference>
<keyword evidence="3" id="KW-0328">Glycosyltransferase</keyword>
<dbReference type="Pfam" id="PF13439">
    <property type="entry name" value="Glyco_transf_4"/>
    <property type="match status" value="1"/>
</dbReference>
<accession>A0A2X2L423</accession>
<dbReference type="AlphaFoldDB" id="A0A2X2L423"/>
<gene>
    <name evidence="3" type="primary">mfpsA</name>
    <name evidence="3" type="ORF">NCTC11343_03605</name>
</gene>
<dbReference type="EMBL" id="UAUU01000009">
    <property type="protein sequence ID" value="SPZ88639.1"/>
    <property type="molecule type" value="Genomic_DNA"/>
</dbReference>
<feature type="domain" description="Glycosyl transferase family 1" evidence="1">
    <location>
        <begin position="165"/>
        <end position="328"/>
    </location>
</feature>
<evidence type="ECO:0000259" key="1">
    <source>
        <dbReference type="Pfam" id="PF00534"/>
    </source>
</evidence>
<reference evidence="3 4" key="1">
    <citation type="submission" date="2018-06" db="EMBL/GenBank/DDBJ databases">
        <authorList>
            <consortium name="Pathogen Informatics"/>
            <person name="Doyle S."/>
        </authorList>
    </citation>
    <scope>NUCLEOTIDE SEQUENCE [LARGE SCALE GENOMIC DNA]</scope>
    <source>
        <strain evidence="3 4">NCTC11343</strain>
    </source>
</reference>
<dbReference type="GO" id="GO:0103011">
    <property type="term" value="F:mannosylfructose-phosphate synthase activity"/>
    <property type="evidence" value="ECO:0007669"/>
    <property type="project" value="UniProtKB-EC"/>
</dbReference>
<protein>
    <submittedName>
        <fullName evidence="3">Mannosylfructose-phosphate synthase</fullName>
        <ecNumber evidence="3">2.4.1.246</ecNumber>
    </submittedName>
</protein>
<organism evidence="3 4">
    <name type="scientific">Sphingobacterium multivorum</name>
    <dbReference type="NCBI Taxonomy" id="28454"/>
    <lineage>
        <taxon>Bacteria</taxon>
        <taxon>Pseudomonadati</taxon>
        <taxon>Bacteroidota</taxon>
        <taxon>Sphingobacteriia</taxon>
        <taxon>Sphingobacteriales</taxon>
        <taxon>Sphingobacteriaceae</taxon>
        <taxon>Sphingobacterium</taxon>
    </lineage>
</organism>
<dbReference type="Proteomes" id="UP000251241">
    <property type="component" value="Unassembled WGS sequence"/>
</dbReference>
<dbReference type="Pfam" id="PF00534">
    <property type="entry name" value="Glycos_transf_1"/>
    <property type="match status" value="1"/>
</dbReference>
<dbReference type="PANTHER" id="PTHR45947">
    <property type="entry name" value="SULFOQUINOVOSYL TRANSFERASE SQD2"/>
    <property type="match status" value="1"/>
</dbReference>
<evidence type="ECO:0000313" key="3">
    <source>
        <dbReference type="EMBL" id="SPZ88639.1"/>
    </source>
</evidence>
<sequence>MFDLTVGLSEQHIQCDMLCASTENHPAETIQLNNFGRVIIVPTKIKAAATMLAPSMITKLRKIAKNYDIIHIHHPDPMAALALFLSGYKGKVVLHWHSDIVKQKRLLQLYRPLQNWLIKRADKIVGTSPVYVQESPFLTNVNNKIGHIPIGITPIVSIPDKVAKIRQRYPNKKIILSQGRLVEYKGYQYLIKAMAQLADDYHLIIGGKGPLHDELSILITTLKLQHKVSLIGYVADDDLPNYFAACDVFCLSSVLKTEAFAIVQLEAMSCHKPLISTKIPGSGVSWVNQHEESGLTIPITDDQAIAAAVNRLFNEEGLYDKLAAGSKKRFESNFTRTIMVDKCLQLYHTI</sequence>